<dbReference type="GeneID" id="66118408"/>
<comment type="caution">
    <text evidence="1">The sequence shown here is derived from an EMBL/GenBank/DDBJ whole genome shotgun (WGS) entry which is preliminary data.</text>
</comment>
<reference evidence="1" key="1">
    <citation type="submission" date="2021-03" db="EMBL/GenBank/DDBJ databases">
        <authorList>
            <person name="Palmer J.M."/>
        </authorList>
    </citation>
    <scope>NUCLEOTIDE SEQUENCE</scope>
    <source>
        <strain evidence="1">ARV_011</strain>
    </source>
</reference>
<dbReference type="AlphaFoldDB" id="A0A9P7VA44"/>
<dbReference type="RefSeq" id="XP_043049383.1">
    <property type="nucleotide sequence ID" value="XM_043195678.1"/>
</dbReference>
<organism evidence="1 2">
    <name type="scientific">Scheffersomyces spartinae</name>
    <dbReference type="NCBI Taxonomy" id="45513"/>
    <lineage>
        <taxon>Eukaryota</taxon>
        <taxon>Fungi</taxon>
        <taxon>Dikarya</taxon>
        <taxon>Ascomycota</taxon>
        <taxon>Saccharomycotina</taxon>
        <taxon>Pichiomycetes</taxon>
        <taxon>Debaryomycetaceae</taxon>
        <taxon>Scheffersomyces</taxon>
    </lineage>
</organism>
<sequence>MISTELIFLVFEMPDKPPKDIPPKPFPHDVNVIAVETLKPDTPGEVVSRECTPGSMTHGHKAYSPRTEHENSMIVLSRQMQMMQIAMQEQRNKIADQDILLSKLQLQYENKQDSGSKHKFTSEKSPIPVVEEVMKGDRVTDFAESNTKGAIDPQSQTIGKLSGQEMFDQLNYNEKKEAELLARPIIDQSIRSFESFPRYLSDYSIKKKYIEYFEDFEATNNGFSLLLRSDEMKFDYNRISNAKVC</sequence>
<gene>
    <name evidence="1" type="ORF">KQ657_005034</name>
</gene>
<evidence type="ECO:0000313" key="2">
    <source>
        <dbReference type="Proteomes" id="UP000790833"/>
    </source>
</evidence>
<name>A0A9P7VA44_9ASCO</name>
<proteinExistence type="predicted"/>
<keyword evidence="2" id="KW-1185">Reference proteome</keyword>
<accession>A0A9P7VA44</accession>
<dbReference type="EMBL" id="JAHMUF010000009">
    <property type="protein sequence ID" value="KAG7193836.1"/>
    <property type="molecule type" value="Genomic_DNA"/>
</dbReference>
<protein>
    <submittedName>
        <fullName evidence="1">Uncharacterized protein</fullName>
    </submittedName>
</protein>
<dbReference type="Proteomes" id="UP000790833">
    <property type="component" value="Unassembled WGS sequence"/>
</dbReference>
<evidence type="ECO:0000313" key="1">
    <source>
        <dbReference type="EMBL" id="KAG7193836.1"/>
    </source>
</evidence>